<accession>A0A8J3E811</accession>
<reference evidence="1" key="1">
    <citation type="journal article" date="2014" name="Int. J. Syst. Evol. Microbiol.">
        <title>Complete genome sequence of Corynebacterium casei LMG S-19264T (=DSM 44701T), isolated from a smear-ripened cheese.</title>
        <authorList>
            <consortium name="US DOE Joint Genome Institute (JGI-PGF)"/>
            <person name="Walter F."/>
            <person name="Albersmeier A."/>
            <person name="Kalinowski J."/>
            <person name="Ruckert C."/>
        </authorList>
    </citation>
    <scope>NUCLEOTIDE SEQUENCE</scope>
    <source>
        <strain evidence="1">CGMCC 1.15758</strain>
    </source>
</reference>
<proteinExistence type="predicted"/>
<reference evidence="1" key="2">
    <citation type="submission" date="2020-09" db="EMBL/GenBank/DDBJ databases">
        <authorList>
            <person name="Sun Q."/>
            <person name="Zhou Y."/>
        </authorList>
    </citation>
    <scope>NUCLEOTIDE SEQUENCE</scope>
    <source>
        <strain evidence="1">CGMCC 1.15758</strain>
    </source>
</reference>
<keyword evidence="2" id="KW-1185">Reference proteome</keyword>
<gene>
    <name evidence="1" type="ORF">GCM10010995_05220</name>
</gene>
<comment type="caution">
    <text evidence="1">The sequence shown here is derived from an EMBL/GenBank/DDBJ whole genome shotgun (WGS) entry which is preliminary data.</text>
</comment>
<name>A0A8J3E811_9GAMM</name>
<dbReference type="AlphaFoldDB" id="A0A8J3E811"/>
<evidence type="ECO:0000313" key="2">
    <source>
        <dbReference type="Proteomes" id="UP000636949"/>
    </source>
</evidence>
<protein>
    <submittedName>
        <fullName evidence="1">Uncharacterized protein</fullName>
    </submittedName>
</protein>
<dbReference type="EMBL" id="BMJS01000003">
    <property type="protein sequence ID" value="GGF90891.1"/>
    <property type="molecule type" value="Genomic_DNA"/>
</dbReference>
<dbReference type="RefSeq" id="WP_117001613.1">
    <property type="nucleotide sequence ID" value="NZ_BMJS01000003.1"/>
</dbReference>
<sequence length="255" mass="29104">MPKHSNKIQNIKQFLIFNHQTSGRIHPALIFEAAAKLKFIPKEIAFNRQIATSDLVGDESMRDLILGYLPPICPKALYETIDGLARLYPAMETFLKYWLADLHDLLVRFIHPVLHVKLSKVSLPKLAPQYINSLQLKSMILKALSVPADIVILPQMVSTQQRVSKYRCSSTSISKTQVTNAYLCQLKVYLIDCHEIIRLKQEVDALRKMCHEHLKVCCIWQVKFAIAGVNSKLSSIKLGQRHLGKNQWQCLGEFV</sequence>
<evidence type="ECO:0000313" key="1">
    <source>
        <dbReference type="EMBL" id="GGF90891.1"/>
    </source>
</evidence>
<organism evidence="1 2">
    <name type="scientific">Cysteiniphilum litorale</name>
    <dbReference type="NCBI Taxonomy" id="2056700"/>
    <lineage>
        <taxon>Bacteria</taxon>
        <taxon>Pseudomonadati</taxon>
        <taxon>Pseudomonadota</taxon>
        <taxon>Gammaproteobacteria</taxon>
        <taxon>Thiotrichales</taxon>
        <taxon>Fastidiosibacteraceae</taxon>
        <taxon>Cysteiniphilum</taxon>
    </lineage>
</organism>
<dbReference type="Proteomes" id="UP000636949">
    <property type="component" value="Unassembled WGS sequence"/>
</dbReference>